<evidence type="ECO:0000256" key="2">
    <source>
        <dbReference type="ARBA" id="ARBA00023125"/>
    </source>
</evidence>
<dbReference type="CDD" id="cd06170">
    <property type="entry name" value="LuxR_C_like"/>
    <property type="match status" value="1"/>
</dbReference>
<evidence type="ECO:0000313" key="5">
    <source>
        <dbReference type="EMBL" id="RZU12375.1"/>
    </source>
</evidence>
<dbReference type="SUPFAM" id="SSF48452">
    <property type="entry name" value="TPR-like"/>
    <property type="match status" value="1"/>
</dbReference>
<evidence type="ECO:0000256" key="3">
    <source>
        <dbReference type="ARBA" id="ARBA00023163"/>
    </source>
</evidence>
<keyword evidence="1" id="KW-0805">Transcription regulation</keyword>
<evidence type="ECO:0000256" key="1">
    <source>
        <dbReference type="ARBA" id="ARBA00023015"/>
    </source>
</evidence>
<keyword evidence="2" id="KW-0238">DNA-binding</keyword>
<dbReference type="InterPro" id="IPR000792">
    <property type="entry name" value="Tscrpt_reg_LuxR_C"/>
</dbReference>
<name>A0A4Q7WS14_9ACTN</name>
<dbReference type="PRINTS" id="PR00038">
    <property type="entry name" value="HTHLUXR"/>
</dbReference>
<dbReference type="PANTHER" id="PTHR44688:SF16">
    <property type="entry name" value="DNA-BINDING TRANSCRIPTIONAL ACTIVATOR DEVR_DOSR"/>
    <property type="match status" value="1"/>
</dbReference>
<sequence length="552" mass="58440">MLASGGHLMGIVDDLQRARIAFERRDWAAAYDRLTAADGDPGTVGLGADDLMTLAMATFLLGDIDACIRALQRGYRLRIDNGEVLGAVRFAFWLARVHNGRGEGAVGSGWAARAERLLADHPADVVERGYLLIHDFFRCVDRGDFAGAVATGDEIVSVARRHGDPDLLAQGLVCKGRMMMYAGHVPEGLATLDEAMVGVAAGELSPVFAGTVYCAMIDACQEVLDFARASAWTTALTRWCDTQPDLVPFTGQCAVHRGQILRLHAAYPEALAEFEDACQRYAALGYDAAAGLAMSERGDVLRVLGEYVAAESSYDQAASYGYEAQPGRALLMTARGRVSGAIAAVRRLLAETGDPVHRSRLLAGAVEVLIAGDEPAEAELAAGQLSTIAEEFGCAGLRASAAYCSALVALAGEDADRALPLARTAVQLWGELRAPYEMARAKVLVGRAVRLLGDEDSAIAELTAACRTFAELGAAGARQEAEKLIGRSTGGLTGRELDVLRLVAVGNSNAEIAGLLVLSDKTVARHLTNIFAKLDVPSRTAAAAYARDHDLL</sequence>
<dbReference type="PROSITE" id="PS00622">
    <property type="entry name" value="HTH_LUXR_1"/>
    <property type="match status" value="1"/>
</dbReference>
<accession>A0A4Q7WS14</accession>
<gene>
    <name evidence="5" type="ORF">EV645_5644</name>
</gene>
<reference evidence="5 6" key="1">
    <citation type="journal article" date="2015" name="Stand. Genomic Sci.">
        <title>Genomic Encyclopedia of Bacterial and Archaeal Type Strains, Phase III: the genomes of soil and plant-associated and newly described type strains.</title>
        <authorList>
            <person name="Whitman W.B."/>
            <person name="Woyke T."/>
            <person name="Klenk H.P."/>
            <person name="Zhou Y."/>
            <person name="Lilburn T.G."/>
            <person name="Beck B.J."/>
            <person name="De Vos P."/>
            <person name="Vandamme P."/>
            <person name="Eisen J.A."/>
            <person name="Garrity G."/>
            <person name="Hugenholtz P."/>
            <person name="Kyrpides N.C."/>
        </authorList>
    </citation>
    <scope>NUCLEOTIDE SEQUENCE [LARGE SCALE GENOMIC DNA]</scope>
    <source>
        <strain evidence="5 6">VKM Ac-2540</strain>
    </source>
</reference>
<organism evidence="5 6">
    <name type="scientific">Kribbella rubisoli</name>
    <dbReference type="NCBI Taxonomy" id="3075929"/>
    <lineage>
        <taxon>Bacteria</taxon>
        <taxon>Bacillati</taxon>
        <taxon>Actinomycetota</taxon>
        <taxon>Actinomycetes</taxon>
        <taxon>Propionibacteriales</taxon>
        <taxon>Kribbellaceae</taxon>
        <taxon>Kribbella</taxon>
    </lineage>
</organism>
<dbReference type="EMBL" id="SHKR01000014">
    <property type="protein sequence ID" value="RZU12375.1"/>
    <property type="molecule type" value="Genomic_DNA"/>
</dbReference>
<dbReference type="InterPro" id="IPR036388">
    <property type="entry name" value="WH-like_DNA-bd_sf"/>
</dbReference>
<dbReference type="Gene3D" id="1.25.40.10">
    <property type="entry name" value="Tetratricopeptide repeat domain"/>
    <property type="match status" value="2"/>
</dbReference>
<dbReference type="GO" id="GO:0006355">
    <property type="term" value="P:regulation of DNA-templated transcription"/>
    <property type="evidence" value="ECO:0007669"/>
    <property type="project" value="InterPro"/>
</dbReference>
<protein>
    <submittedName>
        <fullName evidence="5">LuxR family transcriptional regulator</fullName>
    </submittedName>
</protein>
<proteinExistence type="predicted"/>
<dbReference type="Proteomes" id="UP000292027">
    <property type="component" value="Unassembled WGS sequence"/>
</dbReference>
<dbReference type="GO" id="GO:0003677">
    <property type="term" value="F:DNA binding"/>
    <property type="evidence" value="ECO:0007669"/>
    <property type="project" value="UniProtKB-KW"/>
</dbReference>
<dbReference type="Pfam" id="PF00196">
    <property type="entry name" value="GerE"/>
    <property type="match status" value="1"/>
</dbReference>
<keyword evidence="3" id="KW-0804">Transcription</keyword>
<comment type="caution">
    <text evidence="5">The sequence shown here is derived from an EMBL/GenBank/DDBJ whole genome shotgun (WGS) entry which is preliminary data.</text>
</comment>
<dbReference type="InterPro" id="IPR016032">
    <property type="entry name" value="Sig_transdc_resp-reg_C-effctor"/>
</dbReference>
<keyword evidence="6" id="KW-1185">Reference proteome</keyword>
<dbReference type="PANTHER" id="PTHR44688">
    <property type="entry name" value="DNA-BINDING TRANSCRIPTIONAL ACTIVATOR DEVR_DOSR"/>
    <property type="match status" value="1"/>
</dbReference>
<dbReference type="Gene3D" id="1.10.10.10">
    <property type="entry name" value="Winged helix-like DNA-binding domain superfamily/Winged helix DNA-binding domain"/>
    <property type="match status" value="1"/>
</dbReference>
<dbReference type="AlphaFoldDB" id="A0A4Q7WS14"/>
<dbReference type="PROSITE" id="PS50043">
    <property type="entry name" value="HTH_LUXR_2"/>
    <property type="match status" value="1"/>
</dbReference>
<dbReference type="SMART" id="SM00421">
    <property type="entry name" value="HTH_LUXR"/>
    <property type="match status" value="1"/>
</dbReference>
<dbReference type="SUPFAM" id="SSF46894">
    <property type="entry name" value="C-terminal effector domain of the bipartite response regulators"/>
    <property type="match status" value="1"/>
</dbReference>
<evidence type="ECO:0000313" key="6">
    <source>
        <dbReference type="Proteomes" id="UP000292027"/>
    </source>
</evidence>
<dbReference type="InterPro" id="IPR011990">
    <property type="entry name" value="TPR-like_helical_dom_sf"/>
</dbReference>
<evidence type="ECO:0000259" key="4">
    <source>
        <dbReference type="PROSITE" id="PS50043"/>
    </source>
</evidence>
<feature type="domain" description="HTH luxR-type" evidence="4">
    <location>
        <begin position="485"/>
        <end position="550"/>
    </location>
</feature>